<proteinExistence type="predicted"/>
<feature type="region of interest" description="Disordered" evidence="1">
    <location>
        <begin position="1"/>
        <end position="20"/>
    </location>
</feature>
<dbReference type="Proteomes" id="UP000004184">
    <property type="component" value="Unassembled WGS sequence"/>
</dbReference>
<evidence type="ECO:0000313" key="2">
    <source>
        <dbReference type="EMBL" id="EFL35498.1"/>
    </source>
</evidence>
<dbReference type="EMBL" id="GG657757">
    <property type="protein sequence ID" value="EFL35498.1"/>
    <property type="molecule type" value="Genomic_DNA"/>
</dbReference>
<dbReference type="eggNOG" id="ENOG50322BE">
    <property type="taxonomic scope" value="Bacteria"/>
</dbReference>
<dbReference type="HOGENOM" id="CLU_924154_0_0_11"/>
<gene>
    <name evidence="2" type="ORF">SSQG_06016</name>
</gene>
<dbReference type="AlphaFoldDB" id="D9X0B4"/>
<dbReference type="STRING" id="591159.SSQG_06016"/>
<reference evidence="3" key="1">
    <citation type="submission" date="2009-02" db="EMBL/GenBank/DDBJ databases">
        <title>Annotation of Streptomyces viridochromogenes strain DSM 40736.</title>
        <authorList>
            <consortium name="The Broad Institute Genome Sequencing Platform"/>
            <consortium name="Broad Institute Microbial Sequencing Center"/>
            <person name="Fischbach M."/>
            <person name="Godfrey P."/>
            <person name="Ward D."/>
            <person name="Young S."/>
            <person name="Zeng Q."/>
            <person name="Koehrsen M."/>
            <person name="Alvarado L."/>
            <person name="Berlin A.M."/>
            <person name="Bochicchio J."/>
            <person name="Borenstein D."/>
            <person name="Chapman S.B."/>
            <person name="Chen Z."/>
            <person name="Engels R."/>
            <person name="Freedman E."/>
            <person name="Gellesch M."/>
            <person name="Goldberg J."/>
            <person name="Griggs A."/>
            <person name="Gujja S."/>
            <person name="Heilman E.R."/>
            <person name="Heiman D.I."/>
            <person name="Hepburn T.A."/>
            <person name="Howarth C."/>
            <person name="Jen D."/>
            <person name="Larson L."/>
            <person name="Lewis B."/>
            <person name="Mehta T."/>
            <person name="Park D."/>
            <person name="Pearson M."/>
            <person name="Richards J."/>
            <person name="Roberts A."/>
            <person name="Saif S."/>
            <person name="Shea T.D."/>
            <person name="Shenoy N."/>
            <person name="Sisk P."/>
            <person name="Stolte C."/>
            <person name="Sykes S.N."/>
            <person name="Thomson T."/>
            <person name="Walk T."/>
            <person name="White J."/>
            <person name="Yandava C."/>
            <person name="Straight P."/>
            <person name="Clardy J."/>
            <person name="Hung D."/>
            <person name="Kolter R."/>
            <person name="Mekalanos J."/>
            <person name="Walker S."/>
            <person name="Walsh C.T."/>
            <person name="Wieland-Brown L.C."/>
            <person name="Haas B."/>
            <person name="Nusbaum C."/>
            <person name="Birren B."/>
        </authorList>
    </citation>
    <scope>NUCLEOTIDE SEQUENCE [LARGE SCALE GENOMIC DNA]</scope>
    <source>
        <strain evidence="3">DSM 40736 / JCM 4977 / BCRC 1201 / Tue 494</strain>
    </source>
</reference>
<evidence type="ECO:0000313" key="3">
    <source>
        <dbReference type="Proteomes" id="UP000004184"/>
    </source>
</evidence>
<name>D9X0B4_STRVT</name>
<organism evidence="2 3">
    <name type="scientific">Streptomyces viridochromogenes (strain DSM 40736 / JCM 4977 / BCRC 1201 / Tue 494)</name>
    <dbReference type="NCBI Taxonomy" id="591159"/>
    <lineage>
        <taxon>Bacteria</taxon>
        <taxon>Bacillati</taxon>
        <taxon>Actinomycetota</taxon>
        <taxon>Actinomycetes</taxon>
        <taxon>Kitasatosporales</taxon>
        <taxon>Streptomycetaceae</taxon>
        <taxon>Streptomyces</taxon>
    </lineage>
</organism>
<evidence type="ECO:0000256" key="1">
    <source>
        <dbReference type="SAM" id="MobiDB-lite"/>
    </source>
</evidence>
<accession>D9X0B4</accession>
<keyword evidence="3" id="KW-1185">Reference proteome</keyword>
<protein>
    <submittedName>
        <fullName evidence="2">Predicted protein</fullName>
    </submittedName>
</protein>
<sequence length="301" mass="32612">MRAHNQRTLISKPFPPLDPGESMDEINVAAAARRLGISEPAARKMITAGRLPNRAHTGPALVASADVDRVMRERRAEALRRHPDTEGFARQVRELLWPSERIDYVRLMDGRREVADANQARHLSAQPHGRAVLRTLTPDAAAIFGWAAVDVAATPARAFTDMCRFCYADTTARVHGGLRPTDSPAYRVLLGCSPCPADRQRWATEAESGRRAMAALRQTDEFRAAQAGAEQAREAASVAVSRLRTAARVYAAVDPSSARLAGVQRAGVTASGGLPCGCTRDVYCDAHAAAFGTHDRRAARQ</sequence>